<dbReference type="Pfam" id="PF14520">
    <property type="entry name" value="HHH_5"/>
    <property type="match status" value="1"/>
</dbReference>
<protein>
    <submittedName>
        <fullName evidence="8">Excinuclease ABC subunit C</fullName>
    </submittedName>
</protein>
<keyword evidence="2" id="KW-0227">DNA damage</keyword>
<dbReference type="PANTHER" id="PTHR30562">
    <property type="entry name" value="UVRC/OXIDOREDUCTASE"/>
    <property type="match status" value="1"/>
</dbReference>
<dbReference type="PROSITE" id="PS50165">
    <property type="entry name" value="UVRC"/>
    <property type="match status" value="1"/>
</dbReference>
<dbReference type="InterPro" id="IPR001162">
    <property type="entry name" value="UvrC_RNase_H_dom"/>
</dbReference>
<organism evidence="8 9">
    <name type="scientific">Mycoplasma anserisalpingitidis</name>
    <dbReference type="NCBI Taxonomy" id="519450"/>
    <lineage>
        <taxon>Bacteria</taxon>
        <taxon>Bacillati</taxon>
        <taxon>Mycoplasmatota</taxon>
        <taxon>Mollicutes</taxon>
        <taxon>Mycoplasmataceae</taxon>
        <taxon>Mycoplasma</taxon>
    </lineage>
</organism>
<dbReference type="InterPro" id="IPR010994">
    <property type="entry name" value="RuvA_2-like"/>
</dbReference>
<dbReference type="Pfam" id="PF08459">
    <property type="entry name" value="UvrC_RNaseH_dom"/>
    <property type="match status" value="1"/>
</dbReference>
<evidence type="ECO:0000313" key="8">
    <source>
        <dbReference type="EMBL" id="QDY86659.1"/>
    </source>
</evidence>
<evidence type="ECO:0000256" key="1">
    <source>
        <dbReference type="ARBA" id="ARBA00022490"/>
    </source>
</evidence>
<sequence>MNVEQRIDNLVNQPGVYIWKDYSGNVLYVGKAKRLKHRMKQYFEGRLNSYKTNTLVENIEDFEVFLTKTEQEALILEKNLIEKYHPPFNILLIDDKRYPYLKIWVENKLKFKLERNLLKLKDDSVFYFGPFPSGLNASNLVKIMEREFLYENGLPIKNKNINYWSKKFSEAKTVLNLKNSKFVNELTSKMHEAAQIWNFELANDYKSAISTLTKMRDSQVVELETQKNIDVFAIKITDNKIYITVLFYRYGILLNKEFDVIEIITSINSDLQNYFEQFYDNHETCDSAIFNSKDEELINDLMLFFNIKFPKKGILKEIQDLCEAQNEINIKDNILKVDNSRETKHLQAFFELKKILELPKIQNLIVFDNSTLQNFEPVGAVVYFNGIQSVKSNYKKFNHSNYLTKNDRKSDIQYMYLTVKRYFAQNSFNPESDLIIIDGAEEQLYEAKRALKELNIDKFNIISLVKNSKHETKAIINSDYIHINKFSNNLLNFLRYVQFEVDRFAKTHFRKRHLTSTLEGRISKIKGVGPAIEKRLLEHFGTYSNIYNASLEELCKIVPQKLAISIQKIKDEN</sequence>
<evidence type="ECO:0000259" key="6">
    <source>
        <dbReference type="PROSITE" id="PS50164"/>
    </source>
</evidence>
<dbReference type="GO" id="GO:0006289">
    <property type="term" value="P:nucleotide-excision repair"/>
    <property type="evidence" value="ECO:0007669"/>
    <property type="project" value="InterPro"/>
</dbReference>
<dbReference type="FunFam" id="3.40.1440.10:FF:000001">
    <property type="entry name" value="UvrABC system protein C"/>
    <property type="match status" value="1"/>
</dbReference>
<keyword evidence="1" id="KW-0963">Cytoplasm</keyword>
<dbReference type="InterPro" id="IPR036876">
    <property type="entry name" value="UVR_dom_sf"/>
</dbReference>
<dbReference type="OrthoDB" id="9804933at2"/>
<dbReference type="SUPFAM" id="SSF47781">
    <property type="entry name" value="RuvA domain 2-like"/>
    <property type="match status" value="1"/>
</dbReference>
<dbReference type="Proteomes" id="UP000318927">
    <property type="component" value="Chromosome"/>
</dbReference>
<evidence type="ECO:0000313" key="9">
    <source>
        <dbReference type="Proteomes" id="UP000318927"/>
    </source>
</evidence>
<evidence type="ECO:0000259" key="7">
    <source>
        <dbReference type="PROSITE" id="PS50165"/>
    </source>
</evidence>
<keyword evidence="3" id="KW-0228">DNA excision</keyword>
<dbReference type="Gene3D" id="1.10.150.20">
    <property type="entry name" value="5' to 3' exonuclease, C-terminal subdomain"/>
    <property type="match status" value="1"/>
</dbReference>
<dbReference type="Gene3D" id="3.40.1440.10">
    <property type="entry name" value="GIY-YIG endonuclease"/>
    <property type="match status" value="1"/>
</dbReference>
<feature type="domain" description="UvrC family homology region profile" evidence="7">
    <location>
        <begin position="231"/>
        <end position="451"/>
    </location>
</feature>
<keyword evidence="9" id="KW-1185">Reference proteome</keyword>
<dbReference type="InterPro" id="IPR050066">
    <property type="entry name" value="UvrABC_protein_C"/>
</dbReference>
<dbReference type="PANTHER" id="PTHR30562:SF1">
    <property type="entry name" value="UVRABC SYSTEM PROTEIN C"/>
    <property type="match status" value="1"/>
</dbReference>
<keyword evidence="5" id="KW-0234">DNA repair</keyword>
<reference evidence="8 9" key="1">
    <citation type="journal article" date="2019" name="Microbiol. Resour. Announc.">
        <title>Complete Genome Sequences of Three Mycoplasma anserisalpingitis (Mycoplasma sp. 1220) Strains.</title>
        <authorList>
            <person name="Grozner D."/>
            <person name="Forro B."/>
            <person name="Kovacs A.B."/>
            <person name="Marton S."/>
            <person name="Banyai K."/>
            <person name="Kreizinger Z."/>
            <person name="Sulyok K.M."/>
            <person name="Gyuranecz M."/>
        </authorList>
    </citation>
    <scope>NUCLEOTIDE SEQUENCE [LARGE SCALE GENOMIC DNA]</scope>
    <source>
        <strain evidence="8 9">ATCC:BAA-2147</strain>
    </source>
</reference>
<name>A0A5B8JWR0_9MOLU</name>
<dbReference type="NCBIfam" id="TIGR00194">
    <property type="entry name" value="uvrC"/>
    <property type="match status" value="1"/>
</dbReference>
<proteinExistence type="predicted"/>
<dbReference type="SUPFAM" id="SSF82771">
    <property type="entry name" value="GIY-YIG endonuclease"/>
    <property type="match status" value="1"/>
</dbReference>
<dbReference type="GO" id="GO:0009381">
    <property type="term" value="F:excinuclease ABC activity"/>
    <property type="evidence" value="ECO:0007669"/>
    <property type="project" value="InterPro"/>
</dbReference>
<evidence type="ECO:0000256" key="5">
    <source>
        <dbReference type="ARBA" id="ARBA00023204"/>
    </source>
</evidence>
<evidence type="ECO:0000256" key="4">
    <source>
        <dbReference type="ARBA" id="ARBA00022881"/>
    </source>
</evidence>
<dbReference type="AlphaFoldDB" id="A0A5B8JWR0"/>
<dbReference type="InterPro" id="IPR047296">
    <property type="entry name" value="GIY-YIG_UvrC_Cho"/>
</dbReference>
<accession>A0A5B8JWR0</accession>
<dbReference type="InterPro" id="IPR004791">
    <property type="entry name" value="UvrC"/>
</dbReference>
<dbReference type="Pfam" id="PF01541">
    <property type="entry name" value="GIY-YIG"/>
    <property type="match status" value="1"/>
</dbReference>
<evidence type="ECO:0000256" key="3">
    <source>
        <dbReference type="ARBA" id="ARBA00022769"/>
    </source>
</evidence>
<dbReference type="GO" id="GO:0009380">
    <property type="term" value="C:excinuclease repair complex"/>
    <property type="evidence" value="ECO:0007669"/>
    <property type="project" value="InterPro"/>
</dbReference>
<dbReference type="EMBL" id="CP042295">
    <property type="protein sequence ID" value="QDY86659.1"/>
    <property type="molecule type" value="Genomic_DNA"/>
</dbReference>
<dbReference type="RefSeq" id="WP_146368286.1">
    <property type="nucleotide sequence ID" value="NZ_CP042295.1"/>
</dbReference>
<gene>
    <name evidence="8" type="primary">uvrC</name>
    <name evidence="8" type="ORF">FRW55_00555</name>
</gene>
<dbReference type="PROSITE" id="PS50164">
    <property type="entry name" value="GIY_YIG"/>
    <property type="match status" value="1"/>
</dbReference>
<dbReference type="SMART" id="SM00465">
    <property type="entry name" value="GIYc"/>
    <property type="match status" value="1"/>
</dbReference>
<evidence type="ECO:0000256" key="2">
    <source>
        <dbReference type="ARBA" id="ARBA00022763"/>
    </source>
</evidence>
<keyword evidence="4" id="KW-0267">Excision nuclease</keyword>
<dbReference type="InterPro" id="IPR035901">
    <property type="entry name" value="GIY-YIG_endonuc_sf"/>
</dbReference>
<dbReference type="InterPro" id="IPR038476">
    <property type="entry name" value="UvrC_RNase_H_dom_sf"/>
</dbReference>
<dbReference type="CDD" id="cd10434">
    <property type="entry name" value="GIY-YIG_UvrC_Cho"/>
    <property type="match status" value="1"/>
</dbReference>
<feature type="domain" description="GIY-YIG" evidence="6">
    <location>
        <begin position="12"/>
        <end position="90"/>
    </location>
</feature>
<dbReference type="Gene3D" id="3.30.420.340">
    <property type="entry name" value="UvrC, RNAse H endonuclease domain"/>
    <property type="match status" value="1"/>
</dbReference>
<dbReference type="InterPro" id="IPR000305">
    <property type="entry name" value="GIY-YIG_endonuc"/>
</dbReference>
<dbReference type="KEGG" id="mans:FRW55_00555"/>
<dbReference type="SUPFAM" id="SSF46600">
    <property type="entry name" value="C-terminal UvrC-binding domain of UvrB"/>
    <property type="match status" value="1"/>
</dbReference>